<accession>A0ABR2WC71</accession>
<organism evidence="1 2">
    <name type="scientific">Basidiobolus ranarum</name>
    <dbReference type="NCBI Taxonomy" id="34480"/>
    <lineage>
        <taxon>Eukaryota</taxon>
        <taxon>Fungi</taxon>
        <taxon>Fungi incertae sedis</taxon>
        <taxon>Zoopagomycota</taxon>
        <taxon>Entomophthoromycotina</taxon>
        <taxon>Basidiobolomycetes</taxon>
        <taxon>Basidiobolales</taxon>
        <taxon>Basidiobolaceae</taxon>
        <taxon>Basidiobolus</taxon>
    </lineage>
</organism>
<keyword evidence="2" id="KW-1185">Reference proteome</keyword>
<protein>
    <submittedName>
        <fullName evidence="1">Uncharacterized protein</fullName>
    </submittedName>
</protein>
<dbReference type="EMBL" id="JASJQH010005993">
    <property type="protein sequence ID" value="KAK9738607.1"/>
    <property type="molecule type" value="Genomic_DNA"/>
</dbReference>
<gene>
    <name evidence="1" type="ORF">K7432_018434</name>
</gene>
<name>A0ABR2WC71_9FUNG</name>
<comment type="caution">
    <text evidence="1">The sequence shown here is derived from an EMBL/GenBank/DDBJ whole genome shotgun (WGS) entry which is preliminary data.</text>
</comment>
<sequence length="60" mass="6453">MASNGVSKTVPIATNLQIDRSYFHDVIPASDNGGEAIALKKTHPNFPNGPNRCQCSMQPI</sequence>
<evidence type="ECO:0000313" key="2">
    <source>
        <dbReference type="Proteomes" id="UP001479436"/>
    </source>
</evidence>
<dbReference type="Proteomes" id="UP001479436">
    <property type="component" value="Unassembled WGS sequence"/>
</dbReference>
<evidence type="ECO:0000313" key="1">
    <source>
        <dbReference type="EMBL" id="KAK9738607.1"/>
    </source>
</evidence>
<reference evidence="1 2" key="1">
    <citation type="submission" date="2023-04" db="EMBL/GenBank/DDBJ databases">
        <title>Genome of Basidiobolus ranarum AG-B5.</title>
        <authorList>
            <person name="Stajich J.E."/>
            <person name="Carter-House D."/>
            <person name="Gryganskyi A."/>
        </authorList>
    </citation>
    <scope>NUCLEOTIDE SEQUENCE [LARGE SCALE GENOMIC DNA]</scope>
    <source>
        <strain evidence="1 2">AG-B5</strain>
    </source>
</reference>
<proteinExistence type="predicted"/>